<dbReference type="Pfam" id="PF09694">
    <property type="entry name" value="Gcw_chp"/>
    <property type="match status" value="1"/>
</dbReference>
<evidence type="ECO:0000313" key="2">
    <source>
        <dbReference type="EMBL" id="MCP3429270.1"/>
    </source>
</evidence>
<dbReference type="Proteomes" id="UP001165413">
    <property type="component" value="Unassembled WGS sequence"/>
</dbReference>
<keyword evidence="1" id="KW-0732">Signal</keyword>
<accession>A0AA41X038</accession>
<proteinExistence type="predicted"/>
<feature type="signal peptide" evidence="1">
    <location>
        <begin position="1"/>
        <end position="20"/>
    </location>
</feature>
<dbReference type="RefSeq" id="WP_254101400.1">
    <property type="nucleotide sequence ID" value="NZ_JANATA010000018.1"/>
</dbReference>
<evidence type="ECO:0000313" key="3">
    <source>
        <dbReference type="Proteomes" id="UP001165413"/>
    </source>
</evidence>
<organism evidence="2 3">
    <name type="scientific">Opacimonas viscosa</name>
    <dbReference type="NCBI Taxonomy" id="2961944"/>
    <lineage>
        <taxon>Bacteria</taxon>
        <taxon>Pseudomonadati</taxon>
        <taxon>Pseudomonadota</taxon>
        <taxon>Gammaproteobacteria</taxon>
        <taxon>Alteromonadales</taxon>
        <taxon>Alteromonadaceae</taxon>
        <taxon>Opacimonas</taxon>
    </lineage>
</organism>
<dbReference type="EMBL" id="JANATA010000018">
    <property type="protein sequence ID" value="MCP3429270.1"/>
    <property type="molecule type" value="Genomic_DNA"/>
</dbReference>
<evidence type="ECO:0000256" key="1">
    <source>
        <dbReference type="SAM" id="SignalP"/>
    </source>
</evidence>
<sequence>MKLLKLTAISAALLSTSAMADWSANVGLVSDYHFRGIQQTESASASAGIDYENGGIYAGVWTAEVEDGLEVDIYGGYGHEFESGLGLGIGYTSYQYTGDFDSQYGEVNLSASFGIVSLEYSFGDWKGPVDEPMDMDYSFTGITLEHSGFYGTFGTWGEDFEGEYLEFGYGTDYQGFDLGISLVSSGSDLDDSESLYFSIGKSFDL</sequence>
<reference evidence="2" key="1">
    <citation type="submission" date="2022-07" db="EMBL/GenBank/DDBJ databases">
        <title>Characterization of the Novel Bacterium Alteromonas immobilis LMIT006 and Alteromonas gregis LMIT007.</title>
        <authorList>
            <person name="Lin X."/>
        </authorList>
    </citation>
    <scope>NUCLEOTIDE SEQUENCE</scope>
    <source>
        <strain evidence="2">LMIT007</strain>
    </source>
</reference>
<gene>
    <name evidence="2" type="ORF">NLF92_09970</name>
</gene>
<keyword evidence="3" id="KW-1185">Reference proteome</keyword>
<name>A0AA41X038_9ALTE</name>
<dbReference type="AlphaFoldDB" id="A0AA41X038"/>
<comment type="caution">
    <text evidence="2">The sequence shown here is derived from an EMBL/GenBank/DDBJ whole genome shotgun (WGS) entry which is preliminary data.</text>
</comment>
<dbReference type="NCBIfam" id="TIGR02001">
    <property type="entry name" value="gcw_chp"/>
    <property type="match status" value="1"/>
</dbReference>
<protein>
    <submittedName>
        <fullName evidence="2">TorF family putative porin</fullName>
    </submittedName>
</protein>
<dbReference type="InterPro" id="IPR010239">
    <property type="entry name" value="CHP02001"/>
</dbReference>
<feature type="chain" id="PRO_5041423283" evidence="1">
    <location>
        <begin position="21"/>
        <end position="205"/>
    </location>
</feature>